<dbReference type="Proteomes" id="UP001595075">
    <property type="component" value="Unassembled WGS sequence"/>
</dbReference>
<protein>
    <recommendedName>
        <fullName evidence="4">Photosystem II subunit H</fullName>
    </recommendedName>
</protein>
<reference evidence="2 3" key="1">
    <citation type="journal article" date="2024" name="Commun. Biol.">
        <title>Comparative genomic analysis of thermophilic fungi reveals convergent evolutionary adaptations and gene losses.</title>
        <authorList>
            <person name="Steindorff A.S."/>
            <person name="Aguilar-Pontes M.V."/>
            <person name="Robinson A.J."/>
            <person name="Andreopoulos B."/>
            <person name="LaButti K."/>
            <person name="Kuo A."/>
            <person name="Mondo S."/>
            <person name="Riley R."/>
            <person name="Otillar R."/>
            <person name="Haridas S."/>
            <person name="Lipzen A."/>
            <person name="Grimwood J."/>
            <person name="Schmutz J."/>
            <person name="Clum A."/>
            <person name="Reid I.D."/>
            <person name="Moisan M.C."/>
            <person name="Butler G."/>
            <person name="Nguyen T.T.M."/>
            <person name="Dewar K."/>
            <person name="Conant G."/>
            <person name="Drula E."/>
            <person name="Henrissat B."/>
            <person name="Hansel C."/>
            <person name="Singer S."/>
            <person name="Hutchinson M.I."/>
            <person name="de Vries R.P."/>
            <person name="Natvig D.O."/>
            <person name="Powell A.J."/>
            <person name="Tsang A."/>
            <person name="Grigoriev I.V."/>
        </authorList>
    </citation>
    <scope>NUCLEOTIDE SEQUENCE [LARGE SCALE GENOMIC DNA]</scope>
    <source>
        <strain evidence="2 3">CBS 494.80</strain>
    </source>
</reference>
<evidence type="ECO:0008006" key="4">
    <source>
        <dbReference type="Google" id="ProtNLM"/>
    </source>
</evidence>
<feature type="region of interest" description="Disordered" evidence="1">
    <location>
        <begin position="1"/>
        <end position="38"/>
    </location>
</feature>
<feature type="compositionally biased region" description="Polar residues" evidence="1">
    <location>
        <begin position="1"/>
        <end position="19"/>
    </location>
</feature>
<keyword evidence="3" id="KW-1185">Reference proteome</keyword>
<evidence type="ECO:0000313" key="2">
    <source>
        <dbReference type="EMBL" id="KAL2072284.1"/>
    </source>
</evidence>
<proteinExistence type="predicted"/>
<organism evidence="2 3">
    <name type="scientific">Oculimacula yallundae</name>
    <dbReference type="NCBI Taxonomy" id="86028"/>
    <lineage>
        <taxon>Eukaryota</taxon>
        <taxon>Fungi</taxon>
        <taxon>Dikarya</taxon>
        <taxon>Ascomycota</taxon>
        <taxon>Pezizomycotina</taxon>
        <taxon>Leotiomycetes</taxon>
        <taxon>Helotiales</taxon>
        <taxon>Ploettnerulaceae</taxon>
        <taxon>Oculimacula</taxon>
    </lineage>
</organism>
<sequence length="38" mass="4110">MATLKSPQLLAQVQRNPGTDDNEDGNHNRRVSFGGTAL</sequence>
<accession>A0ABR4CR13</accession>
<dbReference type="EMBL" id="JAZHXI010000004">
    <property type="protein sequence ID" value="KAL2072284.1"/>
    <property type="molecule type" value="Genomic_DNA"/>
</dbReference>
<comment type="caution">
    <text evidence="2">The sequence shown here is derived from an EMBL/GenBank/DDBJ whole genome shotgun (WGS) entry which is preliminary data.</text>
</comment>
<evidence type="ECO:0000256" key="1">
    <source>
        <dbReference type="SAM" id="MobiDB-lite"/>
    </source>
</evidence>
<evidence type="ECO:0000313" key="3">
    <source>
        <dbReference type="Proteomes" id="UP001595075"/>
    </source>
</evidence>
<name>A0ABR4CR13_9HELO</name>
<gene>
    <name evidence="2" type="ORF">VTL71DRAFT_11627</name>
</gene>